<evidence type="ECO:0000256" key="6">
    <source>
        <dbReference type="HAMAP-Rule" id="MF_01518"/>
    </source>
</evidence>
<name>A0A098LH55_9BACT</name>
<dbReference type="PANTHER" id="PTHR11113:SF2">
    <property type="entry name" value="ADENINE DEAMINASE"/>
    <property type="match status" value="1"/>
</dbReference>
<dbReference type="EMBL" id="BBLT01000005">
    <property type="protein sequence ID" value="GAL85508.1"/>
    <property type="molecule type" value="Genomic_DNA"/>
</dbReference>
<dbReference type="GO" id="GO:0000034">
    <property type="term" value="F:adenine deaminase activity"/>
    <property type="evidence" value="ECO:0007669"/>
    <property type="project" value="UniProtKB-UniRule"/>
</dbReference>
<comment type="similarity">
    <text evidence="1 6">Belongs to the metallo-dependent hydrolases superfamily. Adenine deaminase family.</text>
</comment>
<dbReference type="OrthoDB" id="9775607at2"/>
<dbReference type="STRING" id="153721.MYP_2737"/>
<evidence type="ECO:0000256" key="4">
    <source>
        <dbReference type="ARBA" id="ARBA00023211"/>
    </source>
</evidence>
<feature type="domain" description="Amidohydrolase-related" evidence="7">
    <location>
        <begin position="44"/>
        <end position="324"/>
    </location>
</feature>
<evidence type="ECO:0000313" key="10">
    <source>
        <dbReference type="Proteomes" id="UP000030185"/>
    </source>
</evidence>
<dbReference type="RefSeq" id="WP_045464245.1">
    <property type="nucleotide sequence ID" value="NZ_BBLT01000005.1"/>
</dbReference>
<dbReference type="HAMAP" id="MF_01518">
    <property type="entry name" value="Adenine_deamin"/>
    <property type="match status" value="1"/>
</dbReference>
<dbReference type="CDD" id="cd01295">
    <property type="entry name" value="AdeC"/>
    <property type="match status" value="1"/>
</dbReference>
<dbReference type="PANTHER" id="PTHR11113">
    <property type="entry name" value="N-ACETYLGLUCOSAMINE-6-PHOSPHATE DEACETYLASE"/>
    <property type="match status" value="1"/>
</dbReference>
<feature type="domain" description="Adenine deaminase C-terminal" evidence="8">
    <location>
        <begin position="371"/>
        <end position="537"/>
    </location>
</feature>
<dbReference type="EC" id="3.5.4.2" evidence="2 6"/>
<evidence type="ECO:0000256" key="5">
    <source>
        <dbReference type="ARBA" id="ARBA00047720"/>
    </source>
</evidence>
<dbReference type="InterPro" id="IPR006679">
    <property type="entry name" value="Adenine_deam"/>
</dbReference>
<dbReference type="Pfam" id="PF01979">
    <property type="entry name" value="Amidohydro_1"/>
    <property type="match status" value="1"/>
</dbReference>
<evidence type="ECO:0000259" key="7">
    <source>
        <dbReference type="Pfam" id="PF01979"/>
    </source>
</evidence>
<dbReference type="eggNOG" id="COG1001">
    <property type="taxonomic scope" value="Bacteria"/>
</dbReference>
<dbReference type="InterPro" id="IPR026912">
    <property type="entry name" value="Adenine_deam_C"/>
</dbReference>
<dbReference type="InterPro" id="IPR011059">
    <property type="entry name" value="Metal-dep_hydrolase_composite"/>
</dbReference>
<dbReference type="Pfam" id="PF13382">
    <property type="entry name" value="Adenine_deam_C"/>
    <property type="match status" value="1"/>
</dbReference>
<accession>A0A098LH55</accession>
<proteinExistence type="inferred from homology"/>
<evidence type="ECO:0000256" key="3">
    <source>
        <dbReference type="ARBA" id="ARBA00022801"/>
    </source>
</evidence>
<sequence length="540" mass="59233">MSSKTIPGNIIDIEGRRIYKGYITISDGRIEKIKESAEVSENVYILPGFVDSHVHIESSMLVPSEFARLAVLHGTVATVSDPHEIANVCGMEGVEFMVNNGKQVPFKFNFGAPSCVPATTFETAGDEITAKDIETLLKKPEIKYLAEMMNWPGVLFDDPIVYEKINIAKKLGKVIDGHAPGLKGEQAKRYIAAGISTDHECFTAEEALDKLKSGMKILIREGSAAKNFEALIDLLNDYEDSIMFCSDDKHPDNLVVRHINELVKRALDKGIDLYKILKAACINPVKHYGLEVGLLKSGDPADFIIIDNLKDFNILKTYINGELVAENKKSYIKSISVSPINRFNTPLKKVSDFKIASSTGKTRVMEALDGQLITRSIDTELPLENGFVQTLPEKDILKITVVNRYKEAIPSKAFIKGFGLKQGALASSIAHDSHNIVSVGVNDEDITKAVNEVINNRGGISAVFEGKIYSLPLPVGGLMSADDGYLVADKYTELDKISKAMGSTLSSPYMTLSFMALLVIPSLKLSDLGLFDGDKFEFVQ</sequence>
<dbReference type="Proteomes" id="UP000030185">
    <property type="component" value="Unassembled WGS sequence"/>
</dbReference>
<dbReference type="InterPro" id="IPR006680">
    <property type="entry name" value="Amidohydro-rel"/>
</dbReference>
<organism evidence="9 10">
    <name type="scientific">Sporocytophaga myxococcoides</name>
    <dbReference type="NCBI Taxonomy" id="153721"/>
    <lineage>
        <taxon>Bacteria</taxon>
        <taxon>Pseudomonadati</taxon>
        <taxon>Bacteroidota</taxon>
        <taxon>Cytophagia</taxon>
        <taxon>Cytophagales</taxon>
        <taxon>Cytophagaceae</taxon>
        <taxon>Sporocytophaga</taxon>
    </lineage>
</organism>
<dbReference type="Gene3D" id="3.20.20.140">
    <property type="entry name" value="Metal-dependent hydrolases"/>
    <property type="match status" value="1"/>
</dbReference>
<keyword evidence="10" id="KW-1185">Reference proteome</keyword>
<evidence type="ECO:0000256" key="1">
    <source>
        <dbReference type="ARBA" id="ARBA00006773"/>
    </source>
</evidence>
<reference evidence="9 10" key="1">
    <citation type="submission" date="2014-09" db="EMBL/GenBank/DDBJ databases">
        <title>Sporocytophaga myxococcoides PG-01 genome sequencing.</title>
        <authorList>
            <person name="Liu L."/>
            <person name="Gao P.J."/>
            <person name="Chen G.J."/>
            <person name="Wang L.S."/>
        </authorList>
    </citation>
    <scope>NUCLEOTIDE SEQUENCE [LARGE SCALE GENOMIC DNA]</scope>
    <source>
        <strain evidence="9 10">PG-01</strain>
    </source>
</reference>
<dbReference type="SUPFAM" id="SSF51556">
    <property type="entry name" value="Metallo-dependent hydrolases"/>
    <property type="match status" value="1"/>
</dbReference>
<keyword evidence="4 6" id="KW-0464">Manganese</keyword>
<evidence type="ECO:0000256" key="2">
    <source>
        <dbReference type="ARBA" id="ARBA00012782"/>
    </source>
</evidence>
<dbReference type="InterPro" id="IPR032466">
    <property type="entry name" value="Metal_Hydrolase"/>
</dbReference>
<comment type="catalytic activity">
    <reaction evidence="5 6">
        <text>adenine + H2O + H(+) = hypoxanthine + NH4(+)</text>
        <dbReference type="Rhea" id="RHEA:23688"/>
        <dbReference type="ChEBI" id="CHEBI:15377"/>
        <dbReference type="ChEBI" id="CHEBI:15378"/>
        <dbReference type="ChEBI" id="CHEBI:16708"/>
        <dbReference type="ChEBI" id="CHEBI:17368"/>
        <dbReference type="ChEBI" id="CHEBI:28938"/>
        <dbReference type="EC" id="3.5.4.2"/>
    </reaction>
</comment>
<comment type="caution">
    <text evidence="9">The sequence shown here is derived from an EMBL/GenBank/DDBJ whole genome shotgun (WGS) entry which is preliminary data.</text>
</comment>
<evidence type="ECO:0000259" key="8">
    <source>
        <dbReference type="Pfam" id="PF13382"/>
    </source>
</evidence>
<gene>
    <name evidence="6" type="primary">ade</name>
    <name evidence="9" type="ORF">MYP_2737</name>
</gene>
<keyword evidence="3 6" id="KW-0378">Hydrolase</keyword>
<dbReference type="Gene3D" id="2.30.40.10">
    <property type="entry name" value="Urease, subunit C, domain 1"/>
    <property type="match status" value="1"/>
</dbReference>
<dbReference type="NCBIfam" id="TIGR01178">
    <property type="entry name" value="ade"/>
    <property type="match status" value="1"/>
</dbReference>
<evidence type="ECO:0000313" key="9">
    <source>
        <dbReference type="EMBL" id="GAL85508.1"/>
    </source>
</evidence>
<dbReference type="SUPFAM" id="SSF51338">
    <property type="entry name" value="Composite domain of metallo-dependent hydrolases"/>
    <property type="match status" value="1"/>
</dbReference>
<dbReference type="AlphaFoldDB" id="A0A098LH55"/>
<protein>
    <recommendedName>
        <fullName evidence="2 6">Adenine deaminase</fullName>
        <shortName evidence="6">Adenase</shortName>
        <shortName evidence="6">Adenine aminase</shortName>
        <ecNumber evidence="2 6">3.5.4.2</ecNumber>
    </recommendedName>
</protein>
<dbReference type="GO" id="GO:0006146">
    <property type="term" value="P:adenine catabolic process"/>
    <property type="evidence" value="ECO:0007669"/>
    <property type="project" value="InterPro"/>
</dbReference>
<comment type="cofactor">
    <cofactor evidence="6">
        <name>Mn(2+)</name>
        <dbReference type="ChEBI" id="CHEBI:29035"/>
    </cofactor>
</comment>